<name>A0A8K0R747_9PLEO</name>
<dbReference type="CDD" id="cd18186">
    <property type="entry name" value="BTB_POZ_ZBTB_KLHL-like"/>
    <property type="match status" value="1"/>
</dbReference>
<feature type="region of interest" description="Disordered" evidence="1">
    <location>
        <begin position="261"/>
        <end position="304"/>
    </location>
</feature>
<dbReference type="Proteomes" id="UP000813461">
    <property type="component" value="Unassembled WGS sequence"/>
</dbReference>
<dbReference type="PROSITE" id="PS50097">
    <property type="entry name" value="BTB"/>
    <property type="match status" value="1"/>
</dbReference>
<dbReference type="SUPFAM" id="SSF54695">
    <property type="entry name" value="POZ domain"/>
    <property type="match status" value="1"/>
</dbReference>
<accession>A0A8K0R747</accession>
<dbReference type="InterPro" id="IPR011333">
    <property type="entry name" value="SKP1/BTB/POZ_sf"/>
</dbReference>
<reference evidence="3" key="1">
    <citation type="journal article" date="2021" name="Nat. Commun.">
        <title>Genetic determinants of endophytism in the Arabidopsis root mycobiome.</title>
        <authorList>
            <person name="Mesny F."/>
            <person name="Miyauchi S."/>
            <person name="Thiergart T."/>
            <person name="Pickel B."/>
            <person name="Atanasova L."/>
            <person name="Karlsson M."/>
            <person name="Huettel B."/>
            <person name="Barry K.W."/>
            <person name="Haridas S."/>
            <person name="Chen C."/>
            <person name="Bauer D."/>
            <person name="Andreopoulos W."/>
            <person name="Pangilinan J."/>
            <person name="LaButti K."/>
            <person name="Riley R."/>
            <person name="Lipzen A."/>
            <person name="Clum A."/>
            <person name="Drula E."/>
            <person name="Henrissat B."/>
            <person name="Kohler A."/>
            <person name="Grigoriev I.V."/>
            <person name="Martin F.M."/>
            <person name="Hacquard S."/>
        </authorList>
    </citation>
    <scope>NUCLEOTIDE SEQUENCE</scope>
    <source>
        <strain evidence="3">MPI-SDFR-AT-0120</strain>
    </source>
</reference>
<feature type="region of interest" description="Disordered" evidence="1">
    <location>
        <begin position="17"/>
        <end position="44"/>
    </location>
</feature>
<comment type="caution">
    <text evidence="3">The sequence shown here is derived from an EMBL/GenBank/DDBJ whole genome shotgun (WGS) entry which is preliminary data.</text>
</comment>
<gene>
    <name evidence="3" type="ORF">FB567DRAFT_620497</name>
</gene>
<proteinExistence type="predicted"/>
<evidence type="ECO:0000313" key="4">
    <source>
        <dbReference type="Proteomes" id="UP000813461"/>
    </source>
</evidence>
<protein>
    <recommendedName>
        <fullName evidence="2">BTB domain-containing protein</fullName>
    </recommendedName>
</protein>
<dbReference type="InterPro" id="IPR000210">
    <property type="entry name" value="BTB/POZ_dom"/>
</dbReference>
<dbReference type="OrthoDB" id="3685561at2759"/>
<dbReference type="EMBL" id="JAGMVJ010000008">
    <property type="protein sequence ID" value="KAH7088207.1"/>
    <property type="molecule type" value="Genomic_DNA"/>
</dbReference>
<keyword evidence="4" id="KW-1185">Reference proteome</keyword>
<evidence type="ECO:0000256" key="1">
    <source>
        <dbReference type="SAM" id="MobiDB-lite"/>
    </source>
</evidence>
<organism evidence="3 4">
    <name type="scientific">Paraphoma chrysanthemicola</name>
    <dbReference type="NCBI Taxonomy" id="798071"/>
    <lineage>
        <taxon>Eukaryota</taxon>
        <taxon>Fungi</taxon>
        <taxon>Dikarya</taxon>
        <taxon>Ascomycota</taxon>
        <taxon>Pezizomycotina</taxon>
        <taxon>Dothideomycetes</taxon>
        <taxon>Pleosporomycetidae</taxon>
        <taxon>Pleosporales</taxon>
        <taxon>Pleosporineae</taxon>
        <taxon>Phaeosphaeriaceae</taxon>
        <taxon>Paraphoma</taxon>
    </lineage>
</organism>
<dbReference type="AlphaFoldDB" id="A0A8K0R747"/>
<feature type="compositionally biased region" description="Acidic residues" evidence="1">
    <location>
        <begin position="291"/>
        <end position="304"/>
    </location>
</feature>
<feature type="compositionally biased region" description="Basic and acidic residues" evidence="1">
    <location>
        <begin position="273"/>
        <end position="285"/>
    </location>
</feature>
<feature type="domain" description="BTB" evidence="2">
    <location>
        <begin position="45"/>
        <end position="109"/>
    </location>
</feature>
<dbReference type="Gene3D" id="3.30.710.10">
    <property type="entry name" value="Potassium Channel Kv1.1, Chain A"/>
    <property type="match status" value="1"/>
</dbReference>
<evidence type="ECO:0000313" key="3">
    <source>
        <dbReference type="EMBL" id="KAH7088207.1"/>
    </source>
</evidence>
<sequence length="304" mass="33883">MSWPAVKRNKYFQTAILDPNNPAPPVRHRTSRSARPLPTPARPTGNITVTLNHRTWYLPKALLAQHSTYFATLCRDPTCNAITLDNSVDSTAFANFIDYIRSSIYTLNSKVANFHAIHANSTAYLLGQYLGAITYRDTALCALHALFKSRAGMQSHAQSSSIQASDVDFVYQNTQVEDGLRRLFADAVACHWPSADVVRLAMSANTESDATEWARWKVVCNRYAGFKHALWSSLDVANGYREALLKDVKVYLKIKKEASSIGNERQGVGQARGGREESSSIRDAETQTGESVDDEDWMVVDMEE</sequence>
<evidence type="ECO:0000259" key="2">
    <source>
        <dbReference type="PROSITE" id="PS50097"/>
    </source>
</evidence>